<accession>A0A427B1W1</accession>
<gene>
    <name evidence="2" type="ORF">B296_00002017</name>
</gene>
<protein>
    <submittedName>
        <fullName evidence="2">Uncharacterized protein</fullName>
    </submittedName>
</protein>
<evidence type="ECO:0000313" key="2">
    <source>
        <dbReference type="EMBL" id="RRT82508.1"/>
    </source>
</evidence>
<dbReference type="EMBL" id="AMZH03000680">
    <property type="protein sequence ID" value="RRT82508.1"/>
    <property type="molecule type" value="Genomic_DNA"/>
</dbReference>
<dbReference type="AlphaFoldDB" id="A0A427B1W1"/>
<comment type="caution">
    <text evidence="2">The sequence shown here is derived from an EMBL/GenBank/DDBJ whole genome shotgun (WGS) entry which is preliminary data.</text>
</comment>
<evidence type="ECO:0000256" key="1">
    <source>
        <dbReference type="SAM" id="MobiDB-lite"/>
    </source>
</evidence>
<organism evidence="2 3">
    <name type="scientific">Ensete ventricosum</name>
    <name type="common">Abyssinian banana</name>
    <name type="synonym">Musa ensete</name>
    <dbReference type="NCBI Taxonomy" id="4639"/>
    <lineage>
        <taxon>Eukaryota</taxon>
        <taxon>Viridiplantae</taxon>
        <taxon>Streptophyta</taxon>
        <taxon>Embryophyta</taxon>
        <taxon>Tracheophyta</taxon>
        <taxon>Spermatophyta</taxon>
        <taxon>Magnoliopsida</taxon>
        <taxon>Liliopsida</taxon>
        <taxon>Zingiberales</taxon>
        <taxon>Musaceae</taxon>
        <taxon>Ensete</taxon>
    </lineage>
</organism>
<name>A0A427B1W1_ENSVE</name>
<evidence type="ECO:0000313" key="3">
    <source>
        <dbReference type="Proteomes" id="UP000287651"/>
    </source>
</evidence>
<dbReference type="Proteomes" id="UP000287651">
    <property type="component" value="Unassembled WGS sequence"/>
</dbReference>
<sequence length="81" mass="9104">MEAMTTLMSSSFLTQRARRIGIVAPMIPNKSKGESDGAKERTVRVTMMIACAMIENSRESKVRKGSQRTREIHKSKDDAEM</sequence>
<reference evidence="2 3" key="1">
    <citation type="journal article" date="2014" name="Agronomy (Basel)">
        <title>A Draft Genome Sequence for Ensete ventricosum, the Drought-Tolerant Tree Against Hunger.</title>
        <authorList>
            <person name="Harrison J."/>
            <person name="Moore K.A."/>
            <person name="Paszkiewicz K."/>
            <person name="Jones T."/>
            <person name="Grant M."/>
            <person name="Ambacheew D."/>
            <person name="Muzemil S."/>
            <person name="Studholme D.J."/>
        </authorList>
    </citation>
    <scope>NUCLEOTIDE SEQUENCE [LARGE SCALE GENOMIC DNA]</scope>
</reference>
<proteinExistence type="predicted"/>
<feature type="region of interest" description="Disordered" evidence="1">
    <location>
        <begin position="56"/>
        <end position="81"/>
    </location>
</feature>